<sequence length="270" mass="29789">MECSILENPSLTNFTFSLCLALGIFISYLPQHIRIVRRKTSEGISPLFILLGVLSGTSAFFNVLLLSRSVIGCCSSISFGNCLAATLGVTQVGVQAVMMGMILILCVIFTRNQEDANGYHHIQIVSYVCATHLVLTSLVSMAIIHYMPQYINSWATILGVSAAILTSFQFFPQIITTYKLKHVGSLSMPMMFMQTPGGFAWAASLAAREGTNWSSWITYFTAAFMQGILLVMAVYFEYKNKDLALVLEEDIIPPFSHSHASRSEETPLLN</sequence>
<gene>
    <name evidence="6" type="ORF">NADFUDRAFT_47928</name>
</gene>
<accession>A0A1E3PDT6</accession>
<reference evidence="6 7" key="1">
    <citation type="journal article" date="2016" name="Proc. Natl. Acad. Sci. U.S.A.">
        <title>Comparative genomics of biotechnologically important yeasts.</title>
        <authorList>
            <person name="Riley R."/>
            <person name="Haridas S."/>
            <person name="Wolfe K.H."/>
            <person name="Lopes M.R."/>
            <person name="Hittinger C.T."/>
            <person name="Goeker M."/>
            <person name="Salamov A.A."/>
            <person name="Wisecaver J.H."/>
            <person name="Long T.M."/>
            <person name="Calvey C.H."/>
            <person name="Aerts A.L."/>
            <person name="Barry K.W."/>
            <person name="Choi C."/>
            <person name="Clum A."/>
            <person name="Coughlan A.Y."/>
            <person name="Deshpande S."/>
            <person name="Douglass A.P."/>
            <person name="Hanson S.J."/>
            <person name="Klenk H.-P."/>
            <person name="LaButti K.M."/>
            <person name="Lapidus A."/>
            <person name="Lindquist E.A."/>
            <person name="Lipzen A.M."/>
            <person name="Meier-Kolthoff J.P."/>
            <person name="Ohm R.A."/>
            <person name="Otillar R.P."/>
            <person name="Pangilinan J.L."/>
            <person name="Peng Y."/>
            <person name="Rokas A."/>
            <person name="Rosa C.A."/>
            <person name="Scheuner C."/>
            <person name="Sibirny A.A."/>
            <person name="Slot J.C."/>
            <person name="Stielow J.B."/>
            <person name="Sun H."/>
            <person name="Kurtzman C.P."/>
            <person name="Blackwell M."/>
            <person name="Grigoriev I.V."/>
            <person name="Jeffries T.W."/>
        </authorList>
    </citation>
    <scope>NUCLEOTIDE SEQUENCE [LARGE SCALE GENOMIC DNA]</scope>
    <source>
        <strain evidence="6 7">DSM 6958</strain>
    </source>
</reference>
<dbReference type="InterPro" id="IPR051415">
    <property type="entry name" value="LAAT-1"/>
</dbReference>
<dbReference type="AlphaFoldDB" id="A0A1E3PDT6"/>
<keyword evidence="2 5" id="KW-0812">Transmembrane</keyword>
<name>A0A1E3PDT6_9ASCO</name>
<dbReference type="OrthoDB" id="19344at2759"/>
<dbReference type="PANTHER" id="PTHR16201">
    <property type="entry name" value="SEVEN TRANSMEMBRANE PROTEIN 1-RELATED"/>
    <property type="match status" value="1"/>
</dbReference>
<comment type="subcellular location">
    <subcellularLocation>
        <location evidence="1">Membrane</location>
        <topology evidence="1">Multi-pass membrane protein</topology>
    </subcellularLocation>
</comment>
<dbReference type="Proteomes" id="UP000095009">
    <property type="component" value="Unassembled WGS sequence"/>
</dbReference>
<evidence type="ECO:0000256" key="3">
    <source>
        <dbReference type="ARBA" id="ARBA00022989"/>
    </source>
</evidence>
<dbReference type="EMBL" id="KV454414">
    <property type="protein sequence ID" value="ODQ63551.1"/>
    <property type="molecule type" value="Genomic_DNA"/>
</dbReference>
<feature type="transmembrane region" description="Helical" evidence="5">
    <location>
        <begin position="85"/>
        <end position="110"/>
    </location>
</feature>
<evidence type="ECO:0000256" key="5">
    <source>
        <dbReference type="SAM" id="Phobius"/>
    </source>
</evidence>
<feature type="transmembrane region" description="Helical" evidence="5">
    <location>
        <begin position="122"/>
        <end position="147"/>
    </location>
</feature>
<evidence type="ECO:0000313" key="6">
    <source>
        <dbReference type="EMBL" id="ODQ63551.1"/>
    </source>
</evidence>
<proteinExistence type="predicted"/>
<dbReference type="SMART" id="SM00679">
    <property type="entry name" value="CTNS"/>
    <property type="match status" value="2"/>
</dbReference>
<protein>
    <submittedName>
        <fullName evidence="6">PQ loop repeat protein</fullName>
    </submittedName>
</protein>
<evidence type="ECO:0000256" key="2">
    <source>
        <dbReference type="ARBA" id="ARBA00022692"/>
    </source>
</evidence>
<evidence type="ECO:0000256" key="4">
    <source>
        <dbReference type="ARBA" id="ARBA00023136"/>
    </source>
</evidence>
<feature type="transmembrane region" description="Helical" evidence="5">
    <location>
        <begin position="153"/>
        <end position="171"/>
    </location>
</feature>
<dbReference type="GO" id="GO:0016020">
    <property type="term" value="C:membrane"/>
    <property type="evidence" value="ECO:0007669"/>
    <property type="project" value="UniProtKB-SubCell"/>
</dbReference>
<organism evidence="6 7">
    <name type="scientific">Nadsonia fulvescens var. elongata DSM 6958</name>
    <dbReference type="NCBI Taxonomy" id="857566"/>
    <lineage>
        <taxon>Eukaryota</taxon>
        <taxon>Fungi</taxon>
        <taxon>Dikarya</taxon>
        <taxon>Ascomycota</taxon>
        <taxon>Saccharomycotina</taxon>
        <taxon>Dipodascomycetes</taxon>
        <taxon>Dipodascales</taxon>
        <taxon>Dipodascales incertae sedis</taxon>
        <taxon>Nadsonia</taxon>
    </lineage>
</organism>
<keyword evidence="3 5" id="KW-1133">Transmembrane helix</keyword>
<feature type="transmembrane region" description="Helical" evidence="5">
    <location>
        <begin position="183"/>
        <end position="204"/>
    </location>
</feature>
<dbReference type="PANTHER" id="PTHR16201:SF11">
    <property type="entry name" value="PQ-LOOP REPEAT-CONTAINING PROTEIN"/>
    <property type="match status" value="1"/>
</dbReference>
<keyword evidence="4 5" id="KW-0472">Membrane</keyword>
<feature type="transmembrane region" description="Helical" evidence="5">
    <location>
        <begin position="216"/>
        <end position="236"/>
    </location>
</feature>
<dbReference type="Pfam" id="PF04193">
    <property type="entry name" value="PQ-loop"/>
    <property type="match status" value="2"/>
</dbReference>
<evidence type="ECO:0000313" key="7">
    <source>
        <dbReference type="Proteomes" id="UP000095009"/>
    </source>
</evidence>
<dbReference type="Gene3D" id="1.20.1280.290">
    <property type="match status" value="2"/>
</dbReference>
<dbReference type="InterPro" id="IPR006603">
    <property type="entry name" value="PQ-loop_rpt"/>
</dbReference>
<feature type="transmembrane region" description="Helical" evidence="5">
    <location>
        <begin position="43"/>
        <end position="65"/>
    </location>
</feature>
<keyword evidence="7" id="KW-1185">Reference proteome</keyword>
<evidence type="ECO:0000256" key="1">
    <source>
        <dbReference type="ARBA" id="ARBA00004141"/>
    </source>
</evidence>
<feature type="transmembrane region" description="Helical" evidence="5">
    <location>
        <begin position="14"/>
        <end position="31"/>
    </location>
</feature>